<evidence type="ECO:0000256" key="10">
    <source>
        <dbReference type="ARBA" id="ARBA00023136"/>
    </source>
</evidence>
<comment type="similarity">
    <text evidence="2 11">Belongs to the UbiH/COQ6 family.</text>
</comment>
<dbReference type="EMBL" id="JANBUO010000070">
    <property type="protein sequence ID" value="KAJ2808039.1"/>
    <property type="molecule type" value="Genomic_DNA"/>
</dbReference>
<comment type="catalytic activity">
    <reaction evidence="11">
        <text>a 2-methoxy-6-(all-trans-polyprenyl)phenol + 2 reduced [2Fe-2S]-[ferredoxin] + O2 + 2 H(+) = a 2-methoxy-6-(all-trans-polyprenyl)benzene-1,4-diol + 2 oxidized [2Fe-2S]-[ferredoxin] + H2O</text>
        <dbReference type="Rhea" id="RHEA:81183"/>
        <dbReference type="Rhea" id="RHEA-COMP:9551"/>
        <dbReference type="Rhea" id="RHEA-COMP:10000"/>
        <dbReference type="Rhea" id="RHEA-COMP:10001"/>
        <dbReference type="Rhea" id="RHEA-COMP:10858"/>
        <dbReference type="ChEBI" id="CHEBI:15377"/>
        <dbReference type="ChEBI" id="CHEBI:15378"/>
        <dbReference type="ChEBI" id="CHEBI:15379"/>
        <dbReference type="ChEBI" id="CHEBI:33737"/>
        <dbReference type="ChEBI" id="CHEBI:33738"/>
        <dbReference type="ChEBI" id="CHEBI:62731"/>
        <dbReference type="ChEBI" id="CHEBI:84166"/>
        <dbReference type="EC" id="1.14.15.46"/>
    </reaction>
</comment>
<dbReference type="InterPro" id="IPR018168">
    <property type="entry name" value="Ubi_Hdrlase_CS"/>
</dbReference>
<keyword evidence="13" id="KW-0830">Ubiquinone</keyword>
<evidence type="ECO:0000256" key="8">
    <source>
        <dbReference type="ARBA" id="ARBA00023033"/>
    </source>
</evidence>
<proteinExistence type="inferred from homology"/>
<dbReference type="Proteomes" id="UP001140094">
    <property type="component" value="Unassembled WGS sequence"/>
</dbReference>
<comment type="catalytic activity">
    <reaction evidence="11">
        <text>a 4-hydroxy-3-(all-trans-polyprenyl)benzoate + 2 reduced [2Fe-2S]-[ferredoxin] + O2 + 2 H(+) = a 3,4-dihydroxy-5-(all-trans-polyprenyl)benzoate + 2 oxidized [2Fe-2S]-[ferredoxin] + H2O</text>
        <dbReference type="Rhea" id="RHEA:81195"/>
        <dbReference type="Rhea" id="RHEA-COMP:9514"/>
        <dbReference type="Rhea" id="RHEA-COMP:10000"/>
        <dbReference type="Rhea" id="RHEA-COMP:10001"/>
        <dbReference type="Rhea" id="RHEA-COMP:10930"/>
        <dbReference type="ChEBI" id="CHEBI:15377"/>
        <dbReference type="ChEBI" id="CHEBI:15378"/>
        <dbReference type="ChEBI" id="CHEBI:15379"/>
        <dbReference type="ChEBI" id="CHEBI:33737"/>
        <dbReference type="ChEBI" id="CHEBI:33738"/>
        <dbReference type="ChEBI" id="CHEBI:64694"/>
        <dbReference type="ChEBI" id="CHEBI:78396"/>
        <dbReference type="EC" id="1.14.15.45"/>
    </reaction>
</comment>
<gene>
    <name evidence="11 13" type="primary">COQ6</name>
    <name evidence="13" type="ORF">H4R20_001029</name>
</gene>
<evidence type="ECO:0000256" key="6">
    <source>
        <dbReference type="ARBA" id="ARBA00022827"/>
    </source>
</evidence>
<keyword evidence="8 11" id="KW-0503">Monooxygenase</keyword>
<dbReference type="GO" id="GO:0120538">
    <property type="term" value="F:2-methoxy-6-polyprenolphenol 4-hydroxylase activity"/>
    <property type="evidence" value="ECO:0007669"/>
    <property type="project" value="UniProtKB-EC"/>
</dbReference>
<evidence type="ECO:0000256" key="9">
    <source>
        <dbReference type="ARBA" id="ARBA00023128"/>
    </source>
</evidence>
<dbReference type="HAMAP" id="MF_03193">
    <property type="entry name" value="COQ6_monooxygenase"/>
    <property type="match status" value="1"/>
</dbReference>
<organism evidence="13 14">
    <name type="scientific">Coemansia guatemalensis</name>
    <dbReference type="NCBI Taxonomy" id="2761395"/>
    <lineage>
        <taxon>Eukaryota</taxon>
        <taxon>Fungi</taxon>
        <taxon>Fungi incertae sedis</taxon>
        <taxon>Zoopagomycota</taxon>
        <taxon>Kickxellomycotina</taxon>
        <taxon>Kickxellomycetes</taxon>
        <taxon>Kickxellales</taxon>
        <taxon>Kickxellaceae</taxon>
        <taxon>Coemansia</taxon>
    </lineage>
</organism>
<comment type="pathway">
    <text evidence="11">Cofactor biosynthesis; ubiquinone biosynthesis.</text>
</comment>
<comment type="caution">
    <text evidence="13">The sequence shown here is derived from an EMBL/GenBank/DDBJ whole genome shotgun (WGS) entry which is preliminary data.</text>
</comment>
<keyword evidence="4 11" id="KW-0831">Ubiquinone biosynthesis</keyword>
<dbReference type="AlphaFoldDB" id="A0A9W8I6M3"/>
<dbReference type="InterPro" id="IPR002938">
    <property type="entry name" value="FAD-bd"/>
</dbReference>
<reference evidence="13" key="1">
    <citation type="submission" date="2022-07" db="EMBL/GenBank/DDBJ databases">
        <title>Phylogenomic reconstructions and comparative analyses of Kickxellomycotina fungi.</title>
        <authorList>
            <person name="Reynolds N.K."/>
            <person name="Stajich J.E."/>
            <person name="Barry K."/>
            <person name="Grigoriev I.V."/>
            <person name="Crous P."/>
            <person name="Smith M.E."/>
        </authorList>
    </citation>
    <scope>NUCLEOTIDE SEQUENCE</scope>
    <source>
        <strain evidence="13">NRRL 1565</strain>
    </source>
</reference>
<dbReference type="SUPFAM" id="SSF51905">
    <property type="entry name" value="FAD/NAD(P)-binding domain"/>
    <property type="match status" value="1"/>
</dbReference>
<dbReference type="InterPro" id="IPR051205">
    <property type="entry name" value="UbiH/COQ6_monooxygenase"/>
</dbReference>
<dbReference type="GO" id="GO:0016712">
    <property type="term" value="F:oxidoreductase activity, acting on paired donors, with incorporation or reduction of molecular oxygen, reduced flavin or flavoprotein as one donor, and incorporation of one atom of oxygen"/>
    <property type="evidence" value="ECO:0007669"/>
    <property type="project" value="UniProtKB-UniRule"/>
</dbReference>
<keyword evidence="9 11" id="KW-0496">Mitochondrion</keyword>
<keyword evidence="5 11" id="KW-0999">Mitochondrion inner membrane</keyword>
<evidence type="ECO:0000256" key="5">
    <source>
        <dbReference type="ARBA" id="ARBA00022792"/>
    </source>
</evidence>
<evidence type="ECO:0000256" key="7">
    <source>
        <dbReference type="ARBA" id="ARBA00023002"/>
    </source>
</evidence>
<dbReference type="PROSITE" id="PS01304">
    <property type="entry name" value="UBIH"/>
    <property type="match status" value="1"/>
</dbReference>
<keyword evidence="10 11" id="KW-0472">Membrane</keyword>
<comment type="cofactor">
    <cofactor evidence="1 11">
        <name>FAD</name>
        <dbReference type="ChEBI" id="CHEBI:57692"/>
    </cofactor>
</comment>
<dbReference type="OrthoDB" id="683240at2759"/>
<evidence type="ECO:0000256" key="4">
    <source>
        <dbReference type="ARBA" id="ARBA00022688"/>
    </source>
</evidence>
<evidence type="ECO:0000256" key="1">
    <source>
        <dbReference type="ARBA" id="ARBA00001974"/>
    </source>
</evidence>
<dbReference type="PRINTS" id="PR00420">
    <property type="entry name" value="RNGMNOXGNASE"/>
</dbReference>
<evidence type="ECO:0000256" key="2">
    <source>
        <dbReference type="ARBA" id="ARBA00005349"/>
    </source>
</evidence>
<dbReference type="GO" id="GO:0071949">
    <property type="term" value="F:FAD binding"/>
    <property type="evidence" value="ECO:0007669"/>
    <property type="project" value="InterPro"/>
</dbReference>
<dbReference type="GO" id="GO:0031314">
    <property type="term" value="C:extrinsic component of mitochondrial inner membrane"/>
    <property type="evidence" value="ECO:0007669"/>
    <property type="project" value="UniProtKB-UniRule"/>
</dbReference>
<evidence type="ECO:0000256" key="3">
    <source>
        <dbReference type="ARBA" id="ARBA00022630"/>
    </source>
</evidence>
<dbReference type="GO" id="GO:0106364">
    <property type="term" value="F:4-hydroxy-3-all-trans-polyprenylbenzoate oxygenase activity"/>
    <property type="evidence" value="ECO:0007669"/>
    <property type="project" value="UniProtKB-EC"/>
</dbReference>
<accession>A0A9W8I6M3</accession>
<dbReference type="NCBIfam" id="TIGR01988">
    <property type="entry name" value="Ubi-OHases"/>
    <property type="match status" value="1"/>
</dbReference>
<dbReference type="PANTHER" id="PTHR43876">
    <property type="entry name" value="UBIQUINONE BIOSYNTHESIS MONOOXYGENASE COQ6, MITOCHONDRIAL"/>
    <property type="match status" value="1"/>
</dbReference>
<evidence type="ECO:0000313" key="14">
    <source>
        <dbReference type="Proteomes" id="UP001140094"/>
    </source>
</evidence>
<keyword evidence="6 11" id="KW-0274">FAD</keyword>
<comment type="subcellular location">
    <subcellularLocation>
        <location evidence="11">Mitochondrion inner membrane</location>
        <topology evidence="11">Peripheral membrane protein</topology>
        <orientation evidence="11">Matrix side</orientation>
    </subcellularLocation>
</comment>
<feature type="domain" description="FAD-binding" evidence="12">
    <location>
        <begin position="31"/>
        <end position="236"/>
    </location>
</feature>
<evidence type="ECO:0000256" key="11">
    <source>
        <dbReference type="HAMAP-Rule" id="MF_03193"/>
    </source>
</evidence>
<evidence type="ECO:0000259" key="12">
    <source>
        <dbReference type="Pfam" id="PF01494"/>
    </source>
</evidence>
<dbReference type="EC" id="1.14.15.46" evidence="11"/>
<comment type="subunit">
    <text evidence="11">Component of a multi-subunit COQ enzyme complex, composed of at least COQ3, COQ4, COQ5, COQ6, COQ7 and COQ9.</text>
</comment>
<dbReference type="InterPro" id="IPR010971">
    <property type="entry name" value="UbiH/COQ6"/>
</dbReference>
<dbReference type="InterPro" id="IPR000689">
    <property type="entry name" value="UbQ_mOase_COQ6"/>
</dbReference>
<sequence length="482" mass="51983">MLQLRTCYTGDIRHIVSRAFTTHQTTRAELYDVVIVGGGPAGCALAGTLGSLPALADKRIALIDPARLGNVQKWEPPTDTYLSRTLQITASNKRFLDSLGLWSRCHTDRVQECNRAVVTDALGGGMVDLAAVRSASAAAEATSVAHMIETKNLVSGLLRSLNQSCPGVDIIERVRVVGIDTDPAAAGARAEQWPVVTLSDERRLQTRLLIGADGASSCVRRYAGIGTYGTDYAQHSLVATLCLEHINHTAFQRFLPTGPIALLPFPGGFANLIWSLDSELLMLLKTAPDRVFSDLVNAAFRLSCAEMRRLYDMLRQGTREDALRAEIEWRLASFSQSNAGSDAQLPPRIAAISPRSRTSFPLRMRIVDSLVGGRVALVGDAGHVVHPLAGQGLNMGLEDIQCLSRVLELATIAGEDIGASAVLARYNRHRYARNLAMQGVVDKIWHAFGARSGLVSAARSLAMNGLDRLPAAKSRLVSAIMT</sequence>
<dbReference type="Pfam" id="PF01494">
    <property type="entry name" value="FAD_binding_3"/>
    <property type="match status" value="2"/>
</dbReference>
<comment type="function">
    <text evidence="11">FAD-dependent monooxygenase required for two non-consecutive steps during ubiquinone biosynthesis. Required for the C5-ring hydroxylation during ubiquinone biosynthesis by catalyzing the hydroxylation of 4-hydroxy-3-(all-trans-polyprenyl)benzoic acid to 3,4-dihydroxy-5-(all-trans-polyprenyl)benzoic acid. Also acts downstream of coq4, for the C1-hydroxylation during ubiquinone biosynthesis by catalyzing the hydroxylation of 2-methoxy-6-(all-trans-polyprenyl)phenol to 2-methoxy-6-(all-trans-polyprenyl)benzene-1,4-diol. The electrons required for the hydroxylation reaction are funneled indirectly to coq6 from NADPH via a ferredoxin/ferredoxin reductase system.</text>
</comment>
<evidence type="ECO:0000313" key="13">
    <source>
        <dbReference type="EMBL" id="KAJ2808039.1"/>
    </source>
</evidence>
<name>A0A9W8I6M3_9FUNG</name>
<keyword evidence="3 11" id="KW-0285">Flavoprotein</keyword>
<protein>
    <recommendedName>
        <fullName evidence="11">Ubiquinone biosynthesis monooxygenase COQ6, mitochondrial</fullName>
        <ecNumber evidence="11">1.14.15.45</ecNumber>
    </recommendedName>
    <alternativeName>
        <fullName evidence="11">2-methoxy-6-polyprenolphenol 4-hydroxylase</fullName>
        <ecNumber evidence="11">1.14.15.46</ecNumber>
    </alternativeName>
</protein>
<feature type="domain" description="FAD-binding" evidence="12">
    <location>
        <begin position="350"/>
        <end position="433"/>
    </location>
</feature>
<dbReference type="Gene3D" id="3.50.50.60">
    <property type="entry name" value="FAD/NAD(P)-binding domain"/>
    <property type="match status" value="2"/>
</dbReference>
<keyword evidence="7 11" id="KW-0560">Oxidoreductase</keyword>
<dbReference type="InterPro" id="IPR036188">
    <property type="entry name" value="FAD/NAD-bd_sf"/>
</dbReference>
<keyword evidence="14" id="KW-1185">Reference proteome</keyword>
<dbReference type="EC" id="1.14.15.45" evidence="11"/>
<dbReference type="PANTHER" id="PTHR43876:SF7">
    <property type="entry name" value="UBIQUINONE BIOSYNTHESIS MONOOXYGENASE COQ6, MITOCHONDRIAL"/>
    <property type="match status" value="1"/>
</dbReference>